<comment type="subcellular location">
    <subcellularLocation>
        <location evidence="1">Secreted</location>
    </subcellularLocation>
</comment>
<dbReference type="PROSITE" id="PS50092">
    <property type="entry name" value="TSP1"/>
    <property type="match status" value="1"/>
</dbReference>
<dbReference type="InterPro" id="IPR001007">
    <property type="entry name" value="VWF_dom"/>
</dbReference>
<dbReference type="PANTHER" id="PTHR11348:SF18">
    <property type="entry name" value="CCN FAMILY MEMBER 1"/>
    <property type="match status" value="1"/>
</dbReference>
<dbReference type="Pfam" id="PF00007">
    <property type="entry name" value="Cys_knot"/>
    <property type="match status" value="1"/>
</dbReference>
<dbReference type="PROSITE" id="PS01225">
    <property type="entry name" value="CTCK_2"/>
    <property type="match status" value="1"/>
</dbReference>
<dbReference type="PROSITE" id="PS01185">
    <property type="entry name" value="CTCK_1"/>
    <property type="match status" value="1"/>
</dbReference>
<dbReference type="InterPro" id="IPR050941">
    <property type="entry name" value="CCN"/>
</dbReference>
<keyword evidence="6" id="KW-1015">Disulfide bond</keyword>
<keyword evidence="7" id="KW-0340">Growth factor binding</keyword>
<dbReference type="GO" id="GO:0007155">
    <property type="term" value="P:cell adhesion"/>
    <property type="evidence" value="ECO:0007669"/>
    <property type="project" value="TreeGrafter"/>
</dbReference>
<evidence type="ECO:0000256" key="7">
    <source>
        <dbReference type="ARBA" id="ARBA00023183"/>
    </source>
</evidence>
<feature type="domain" description="VWFC" evidence="14">
    <location>
        <begin position="93"/>
        <end position="159"/>
    </location>
</feature>
<accession>A0A8M1KGG2</accession>
<organism evidence="16 17">
    <name type="scientific">Clupea harengus</name>
    <name type="common">Atlantic herring</name>
    <dbReference type="NCBI Taxonomy" id="7950"/>
    <lineage>
        <taxon>Eukaryota</taxon>
        <taxon>Metazoa</taxon>
        <taxon>Chordata</taxon>
        <taxon>Craniata</taxon>
        <taxon>Vertebrata</taxon>
        <taxon>Euteleostomi</taxon>
        <taxon>Actinopterygii</taxon>
        <taxon>Neopterygii</taxon>
        <taxon>Teleostei</taxon>
        <taxon>Clupei</taxon>
        <taxon>Clupeiformes</taxon>
        <taxon>Clupeoidei</taxon>
        <taxon>Clupeidae</taxon>
        <taxon>Clupea</taxon>
    </lineage>
</organism>
<feature type="signal peptide" evidence="12">
    <location>
        <begin position="1"/>
        <end position="19"/>
    </location>
</feature>
<dbReference type="AlphaFoldDB" id="A0A8M1KGG2"/>
<dbReference type="PROSITE" id="PS50184">
    <property type="entry name" value="VWFC_2"/>
    <property type="match status" value="1"/>
</dbReference>
<dbReference type="SMART" id="SM00214">
    <property type="entry name" value="VWC"/>
    <property type="match status" value="1"/>
</dbReference>
<dbReference type="InterPro" id="IPR000867">
    <property type="entry name" value="IGFBP-like"/>
</dbReference>
<dbReference type="Proteomes" id="UP000515152">
    <property type="component" value="Unplaced"/>
</dbReference>
<comment type="similarity">
    <text evidence="2">Belongs to the CCN family.</text>
</comment>
<evidence type="ECO:0000256" key="12">
    <source>
        <dbReference type="SAM" id="SignalP"/>
    </source>
</evidence>
<evidence type="ECO:0000259" key="13">
    <source>
        <dbReference type="PROSITE" id="PS01225"/>
    </source>
</evidence>
<keyword evidence="5 12" id="KW-0732">Signal</keyword>
<dbReference type="InterPro" id="IPR012395">
    <property type="entry name" value="IGFBP_CNN"/>
</dbReference>
<protein>
    <recommendedName>
        <fullName evidence="8">CCN family member 1</fullName>
    </recommendedName>
    <alternativeName>
        <fullName evidence="10">Cellular communication network factor 1</fullName>
    </alternativeName>
    <alternativeName>
        <fullName evidence="9">Protein CYR61</fullName>
    </alternativeName>
</protein>
<dbReference type="RefSeq" id="XP_042560929.1">
    <property type="nucleotide sequence ID" value="XM_042704995.1"/>
</dbReference>
<dbReference type="InterPro" id="IPR006208">
    <property type="entry name" value="Glyco_hormone_CN"/>
</dbReference>
<dbReference type="GeneID" id="122130301"/>
<evidence type="ECO:0000256" key="11">
    <source>
        <dbReference type="PROSITE-ProRule" id="PRU00039"/>
    </source>
</evidence>
<comment type="caution">
    <text evidence="11">Lacks conserved residue(s) required for the propagation of feature annotation.</text>
</comment>
<dbReference type="Pfam" id="PF19035">
    <property type="entry name" value="TSP1_CCN"/>
    <property type="match status" value="1"/>
</dbReference>
<dbReference type="GO" id="GO:0007165">
    <property type="term" value="P:signal transduction"/>
    <property type="evidence" value="ECO:0007669"/>
    <property type="project" value="InterPro"/>
</dbReference>
<dbReference type="GO" id="GO:0019838">
    <property type="term" value="F:growth factor binding"/>
    <property type="evidence" value="ECO:0007669"/>
    <property type="project" value="UniProtKB-KW"/>
</dbReference>
<dbReference type="SMART" id="SM00209">
    <property type="entry name" value="TSP1"/>
    <property type="match status" value="1"/>
</dbReference>
<evidence type="ECO:0000313" key="17">
    <source>
        <dbReference type="RefSeq" id="XP_042560929.1"/>
    </source>
</evidence>
<dbReference type="GO" id="GO:0051240">
    <property type="term" value="P:positive regulation of multicellular organismal process"/>
    <property type="evidence" value="ECO:0007669"/>
    <property type="project" value="UniProtKB-ARBA"/>
</dbReference>
<evidence type="ECO:0000256" key="1">
    <source>
        <dbReference type="ARBA" id="ARBA00004613"/>
    </source>
</evidence>
<dbReference type="SMART" id="SM00121">
    <property type="entry name" value="IB"/>
    <property type="match status" value="1"/>
</dbReference>
<name>A0A8M1KGG2_CLUHA</name>
<evidence type="ECO:0000313" key="16">
    <source>
        <dbReference type="Proteomes" id="UP000515152"/>
    </source>
</evidence>
<dbReference type="SMART" id="SM00041">
    <property type="entry name" value="CT"/>
    <property type="match status" value="1"/>
</dbReference>
<dbReference type="PROSITE" id="PS51323">
    <property type="entry name" value="IGFBP_N_2"/>
    <property type="match status" value="1"/>
</dbReference>
<dbReference type="PANTHER" id="PTHR11348">
    <property type="entry name" value="CONNECTIVE TISSUE GROWTH FACTOR-RELATED"/>
    <property type="match status" value="1"/>
</dbReference>
<reference evidence="17" key="1">
    <citation type="submission" date="2025-08" db="UniProtKB">
        <authorList>
            <consortium name="RefSeq"/>
        </authorList>
    </citation>
    <scope>IDENTIFICATION</scope>
</reference>
<feature type="domain" description="CTCK" evidence="13">
    <location>
        <begin position="270"/>
        <end position="344"/>
    </location>
</feature>
<dbReference type="InterPro" id="IPR043973">
    <property type="entry name" value="TSP1_CCN"/>
</dbReference>
<dbReference type="KEGG" id="char:122130301"/>
<dbReference type="Pfam" id="PF00093">
    <property type="entry name" value="VWC"/>
    <property type="match status" value="1"/>
</dbReference>
<keyword evidence="3" id="KW-0964">Secreted</keyword>
<sequence>MLVLSLTVIIFGCLTRVFSTCPSVCECPRETPRCELGVSLVTDRCGCCKVCARQLNEDCSNTEPCDHIKGLQCNFGASWGATKGICRAKLEGRPCEFNNKMYQNGETFQPSCKHQCTCIDGAVGCVQLCLQELSIPALGCLNPTLVKVPGQCCDKWVCEDTDNLKVKKGQTKAGQPDENLTQKNKMFSRFKGKPQAAFRGPPVTRILSSGQKCVTDSTSWSPCSKTCGVGVSTRVTNNNPQCKLVKESRICQVRPCSPFPQSGLKRGKKCSRTEKPKQPVKLTYAGCSSMKKYWPKYCGSCLDGRCCHPEQTRTLPVQFHCDNGETFIKDVMMIQSCKCSSDCPLRVEGPLPMHRLENDMHRFTNE</sequence>
<evidence type="ECO:0000256" key="2">
    <source>
        <dbReference type="ARBA" id="ARBA00008125"/>
    </source>
</evidence>
<keyword evidence="16" id="KW-1185">Reference proteome</keyword>
<evidence type="ECO:0000256" key="9">
    <source>
        <dbReference type="ARBA" id="ARBA00042204"/>
    </source>
</evidence>
<feature type="domain" description="IGFBP N-terminal" evidence="15">
    <location>
        <begin position="17"/>
        <end position="89"/>
    </location>
</feature>
<dbReference type="GO" id="GO:0045597">
    <property type="term" value="P:positive regulation of cell differentiation"/>
    <property type="evidence" value="ECO:0007669"/>
    <property type="project" value="TreeGrafter"/>
</dbReference>
<gene>
    <name evidence="17" type="primary">LOC122130301</name>
</gene>
<evidence type="ECO:0000256" key="5">
    <source>
        <dbReference type="ARBA" id="ARBA00022729"/>
    </source>
</evidence>
<evidence type="ECO:0000256" key="3">
    <source>
        <dbReference type="ARBA" id="ARBA00022525"/>
    </source>
</evidence>
<dbReference type="InterPro" id="IPR006207">
    <property type="entry name" value="Cys_knot_C"/>
</dbReference>
<dbReference type="FunFam" id="2.10.70.10:FF:000015">
    <property type="entry name" value="CYR61 isoform 1"/>
    <property type="match status" value="1"/>
</dbReference>
<dbReference type="GO" id="GO:0030335">
    <property type="term" value="P:positive regulation of cell migration"/>
    <property type="evidence" value="ECO:0007669"/>
    <property type="project" value="TreeGrafter"/>
</dbReference>
<dbReference type="OrthoDB" id="365605at2759"/>
<dbReference type="GO" id="GO:0005615">
    <property type="term" value="C:extracellular space"/>
    <property type="evidence" value="ECO:0007669"/>
    <property type="project" value="TreeGrafter"/>
</dbReference>
<evidence type="ECO:0000259" key="15">
    <source>
        <dbReference type="PROSITE" id="PS51323"/>
    </source>
</evidence>
<evidence type="ECO:0000256" key="10">
    <source>
        <dbReference type="ARBA" id="ARBA00042351"/>
    </source>
</evidence>
<dbReference type="PIRSF" id="PIRSF036495">
    <property type="entry name" value="IGFBP_rP_CNN"/>
    <property type="match status" value="1"/>
</dbReference>
<evidence type="ECO:0000259" key="14">
    <source>
        <dbReference type="PROSITE" id="PS50184"/>
    </source>
</evidence>
<dbReference type="InterPro" id="IPR000884">
    <property type="entry name" value="TSP1_rpt"/>
</dbReference>
<keyword evidence="4" id="KW-0597">Phosphoprotein</keyword>
<dbReference type="GO" id="GO:0005178">
    <property type="term" value="F:integrin binding"/>
    <property type="evidence" value="ECO:0007669"/>
    <property type="project" value="TreeGrafter"/>
</dbReference>
<feature type="chain" id="PRO_5035427127" description="CCN family member 1" evidence="12">
    <location>
        <begin position="20"/>
        <end position="366"/>
    </location>
</feature>
<dbReference type="Pfam" id="PF00219">
    <property type="entry name" value="IGFBP"/>
    <property type="match status" value="1"/>
</dbReference>
<evidence type="ECO:0000256" key="8">
    <source>
        <dbReference type="ARBA" id="ARBA00039941"/>
    </source>
</evidence>
<proteinExistence type="inferred from homology"/>
<dbReference type="PROSITE" id="PS01208">
    <property type="entry name" value="VWFC_1"/>
    <property type="match status" value="1"/>
</dbReference>
<evidence type="ECO:0000256" key="6">
    <source>
        <dbReference type="ARBA" id="ARBA00023157"/>
    </source>
</evidence>
<dbReference type="GO" id="GO:0008201">
    <property type="term" value="F:heparin binding"/>
    <property type="evidence" value="ECO:0007669"/>
    <property type="project" value="TreeGrafter"/>
</dbReference>
<evidence type="ECO:0000256" key="4">
    <source>
        <dbReference type="ARBA" id="ARBA00022553"/>
    </source>
</evidence>
<dbReference type="GO" id="GO:0031012">
    <property type="term" value="C:extracellular matrix"/>
    <property type="evidence" value="ECO:0007669"/>
    <property type="project" value="TreeGrafter"/>
</dbReference>